<comment type="similarity">
    <text evidence="2 16">Belongs to the ALAD family.</text>
</comment>
<dbReference type="Pfam" id="PF00490">
    <property type="entry name" value="ALAD"/>
    <property type="match status" value="1"/>
</dbReference>
<evidence type="ECO:0000256" key="3">
    <source>
        <dbReference type="ARBA" id="ARBA00012053"/>
    </source>
</evidence>
<protein>
    <recommendedName>
        <fullName evidence="4 15">Delta-aminolevulinic acid dehydratase</fullName>
        <ecNumber evidence="3 15">4.2.1.24</ecNumber>
    </recommendedName>
</protein>
<gene>
    <name evidence="18" type="primary">hemB</name>
    <name evidence="17" type="ORF">ASJ82_06800</name>
    <name evidence="18" type="ORF">MSCUN_14630</name>
</gene>
<dbReference type="GO" id="GO:0006782">
    <property type="term" value="P:protoporphyrinogen IX biosynthetic process"/>
    <property type="evidence" value="ECO:0007669"/>
    <property type="project" value="UniProtKB-UniPathway"/>
</dbReference>
<dbReference type="CDD" id="cd00384">
    <property type="entry name" value="ALAD_PBGS"/>
    <property type="match status" value="1"/>
</dbReference>
<evidence type="ECO:0000256" key="10">
    <source>
        <dbReference type="ARBA" id="ARBA00047651"/>
    </source>
</evidence>
<dbReference type="SUPFAM" id="SSF51569">
    <property type="entry name" value="Aldolase"/>
    <property type="match status" value="1"/>
</dbReference>
<dbReference type="PIRSF" id="PIRSF001415">
    <property type="entry name" value="Porphbilin_synth"/>
    <property type="match status" value="1"/>
</dbReference>
<dbReference type="AlphaFoldDB" id="A0A2A2HEN5"/>
<comment type="pathway">
    <text evidence="1">Porphyrin-containing compound metabolism; protoporphyrin-IX biosynthesis; coproporphyrinogen-III from 5-aminolevulinate: step 1/4.</text>
</comment>
<feature type="binding site" evidence="13">
    <location>
        <position position="120"/>
    </location>
    <ligand>
        <name>Zn(2+)</name>
        <dbReference type="ChEBI" id="CHEBI:29105"/>
        <note>catalytic</note>
    </ligand>
</feature>
<evidence type="ECO:0000256" key="16">
    <source>
        <dbReference type="RuleBase" id="RU004161"/>
    </source>
</evidence>
<evidence type="ECO:0000256" key="2">
    <source>
        <dbReference type="ARBA" id="ARBA00008055"/>
    </source>
</evidence>
<dbReference type="GO" id="GO:0008270">
    <property type="term" value="F:zinc ion binding"/>
    <property type="evidence" value="ECO:0007669"/>
    <property type="project" value="TreeGrafter"/>
</dbReference>
<dbReference type="UniPathway" id="UPA00251">
    <property type="reaction ID" value="UER00318"/>
</dbReference>
<evidence type="ECO:0000256" key="1">
    <source>
        <dbReference type="ARBA" id="ARBA00004694"/>
    </source>
</evidence>
<sequence length="324" mass="36459">MFPTTRLRRMRTNEKIRDMFRETSIDIGDFIYPLYIEEKAQDGNPTEIPTMPGQYRYSINDAVEYAKKLEQKGLTSVILFGIPDHKDEVASSAYDPDGIIQQTIRKLKEETNLVVIGDVCMCEYTNHGHCGIIDDDGYVQNDPTLEYLGRIAVSYAEAGVDVVAPSDMMDGRVSAIRSALDENGYINIPIFSYAAKYASTYYAPFRDAADSAPSFGDRKSYQMDPGNFNEAIREVELDVLEGCDAIIVKPALAYLDVLREVKQTFKMPTIAYQVSGEYSMIMAGIEKGYITKDLMYESLLSIKRAGADMIISYFVPMIIEDLEK</sequence>
<evidence type="ECO:0000256" key="11">
    <source>
        <dbReference type="PIRSR" id="PIRSR001415-1"/>
    </source>
</evidence>
<feature type="binding site" evidence="12">
    <location>
        <position position="218"/>
    </location>
    <ligand>
        <name>5-aminolevulinate</name>
        <dbReference type="ChEBI" id="CHEBI:356416"/>
        <label>1</label>
    </ligand>
</feature>
<feature type="binding site" evidence="13">
    <location>
        <position position="130"/>
    </location>
    <ligand>
        <name>Zn(2+)</name>
        <dbReference type="ChEBI" id="CHEBI:29105"/>
        <note>catalytic</note>
    </ligand>
</feature>
<accession>A0A2A2HEN5</accession>
<keyword evidence="19" id="KW-1185">Reference proteome</keyword>
<keyword evidence="7" id="KW-0350">Heme biosynthesis</keyword>
<dbReference type="EMBL" id="LMVN01000006">
    <property type="protein sequence ID" value="PAV07892.1"/>
    <property type="molecule type" value="Genomic_DNA"/>
</dbReference>
<feature type="binding site" evidence="13">
    <location>
        <position position="122"/>
    </location>
    <ligand>
        <name>Zn(2+)</name>
        <dbReference type="ChEBI" id="CHEBI:29105"/>
        <note>catalytic</note>
    </ligand>
</feature>
<dbReference type="FunFam" id="3.20.20.70:FF:000019">
    <property type="entry name" value="Delta-aminolevulinic acid dehydratase"/>
    <property type="match status" value="1"/>
</dbReference>
<comment type="subunit">
    <text evidence="15">Homooctamer.</text>
</comment>
<evidence type="ECO:0000256" key="6">
    <source>
        <dbReference type="ARBA" id="ARBA00022842"/>
    </source>
</evidence>
<reference evidence="17 19" key="2">
    <citation type="journal article" date="2017" name="BMC Genomics">
        <title>Genomic analysis of methanogenic archaea reveals a shift towards energy conservation.</title>
        <authorList>
            <person name="Gilmore S.P."/>
            <person name="Henske J.K."/>
            <person name="Sexton J.A."/>
            <person name="Solomon K.V."/>
            <person name="Seppala S."/>
            <person name="Yoo J.I."/>
            <person name="Huyett L.M."/>
            <person name="Pressman A."/>
            <person name="Cogan J.Z."/>
            <person name="Kivenson V."/>
            <person name="Peng X."/>
            <person name="Tan Y."/>
            <person name="Valentine D.L."/>
            <person name="O'Malley M.A."/>
        </authorList>
    </citation>
    <scope>NUCLEOTIDE SEQUENCE [LARGE SCALE GENOMIC DNA]</scope>
    <source>
        <strain evidence="17 19">1R-7</strain>
    </source>
</reference>
<dbReference type="EMBL" id="LWMS01000045">
    <property type="protein sequence ID" value="PWL07710.1"/>
    <property type="molecule type" value="Genomic_DNA"/>
</dbReference>
<evidence type="ECO:0000256" key="8">
    <source>
        <dbReference type="ARBA" id="ARBA00023239"/>
    </source>
</evidence>
<dbReference type="GO" id="GO:0004655">
    <property type="term" value="F:porphobilinogen synthase activity"/>
    <property type="evidence" value="ECO:0007669"/>
    <property type="project" value="UniProtKB-EC"/>
</dbReference>
<dbReference type="InterPro" id="IPR013785">
    <property type="entry name" value="Aldolase_TIM"/>
</dbReference>
<evidence type="ECO:0000256" key="7">
    <source>
        <dbReference type="ARBA" id="ARBA00023133"/>
    </source>
</evidence>
<evidence type="ECO:0000256" key="5">
    <source>
        <dbReference type="ARBA" id="ARBA00022833"/>
    </source>
</evidence>
<feature type="active site" description="Schiff-base intermediate with substrate" evidence="11">
    <location>
        <position position="196"/>
    </location>
</feature>
<dbReference type="Gene3D" id="3.20.20.70">
    <property type="entry name" value="Aldolase class I"/>
    <property type="match status" value="1"/>
</dbReference>
<dbReference type="GO" id="GO:0005829">
    <property type="term" value="C:cytosol"/>
    <property type="evidence" value="ECO:0007669"/>
    <property type="project" value="TreeGrafter"/>
</dbReference>
<keyword evidence="13" id="KW-0479">Metal-binding</keyword>
<evidence type="ECO:0000256" key="13">
    <source>
        <dbReference type="PIRSR" id="PIRSR001415-3"/>
    </source>
</evidence>
<comment type="catalytic activity">
    <reaction evidence="10 15">
        <text>2 5-aminolevulinate = porphobilinogen + 2 H2O + H(+)</text>
        <dbReference type="Rhea" id="RHEA:24064"/>
        <dbReference type="ChEBI" id="CHEBI:15377"/>
        <dbReference type="ChEBI" id="CHEBI:15378"/>
        <dbReference type="ChEBI" id="CHEBI:58126"/>
        <dbReference type="ChEBI" id="CHEBI:356416"/>
        <dbReference type="EC" id="4.2.1.24"/>
    </reaction>
</comment>
<dbReference type="EC" id="4.2.1.24" evidence="3 15"/>
<dbReference type="PRINTS" id="PR00144">
    <property type="entry name" value="DALDHYDRTASE"/>
</dbReference>
<keyword evidence="9 15" id="KW-0627">Porphyrin biosynthesis</keyword>
<dbReference type="OrthoDB" id="8493at2157"/>
<dbReference type="Proteomes" id="UP000246004">
    <property type="component" value="Unassembled WGS sequence"/>
</dbReference>
<reference evidence="18 20" key="1">
    <citation type="submission" date="2016-04" db="EMBL/GenBank/DDBJ databases">
        <title>Genome sequence of Methanosphaera cuniculi DSM 4103.</title>
        <authorList>
            <person name="Poehlein A."/>
            <person name="Seedorf H."/>
            <person name="Daniel R."/>
        </authorList>
    </citation>
    <scope>NUCLEOTIDE SEQUENCE [LARGE SCALE GENOMIC DNA]</scope>
    <source>
        <strain evidence="18 20">DSM 4103</strain>
    </source>
</reference>
<evidence type="ECO:0000256" key="4">
    <source>
        <dbReference type="ARBA" id="ARBA00020771"/>
    </source>
</evidence>
<feature type="active site" description="Schiff-base intermediate with substrate" evidence="11">
    <location>
        <position position="249"/>
    </location>
</feature>
<keyword evidence="5 13" id="KW-0862">Zinc</keyword>
<evidence type="ECO:0000313" key="18">
    <source>
        <dbReference type="EMBL" id="PWL07710.1"/>
    </source>
</evidence>
<dbReference type="NCBIfam" id="NF006762">
    <property type="entry name" value="PRK09283.1"/>
    <property type="match status" value="1"/>
</dbReference>
<dbReference type="RefSeq" id="WP_095608238.1">
    <property type="nucleotide sequence ID" value="NZ_LMVN01000006.1"/>
</dbReference>
<name>A0A2A2HEN5_9EURY</name>
<dbReference type="PROSITE" id="PS00169">
    <property type="entry name" value="D_ALA_DEHYDRATASE"/>
    <property type="match status" value="1"/>
</dbReference>
<dbReference type="Proteomes" id="UP000217528">
    <property type="component" value="Unassembled WGS sequence"/>
</dbReference>
<evidence type="ECO:0000313" key="17">
    <source>
        <dbReference type="EMBL" id="PAV07892.1"/>
    </source>
</evidence>
<evidence type="ECO:0000256" key="12">
    <source>
        <dbReference type="PIRSR" id="PIRSR001415-2"/>
    </source>
</evidence>
<dbReference type="SMART" id="SM01004">
    <property type="entry name" value="ALAD"/>
    <property type="match status" value="1"/>
</dbReference>
<feature type="binding site" evidence="14">
    <location>
        <position position="234"/>
    </location>
    <ligand>
        <name>Mg(2+)</name>
        <dbReference type="ChEBI" id="CHEBI:18420"/>
    </ligand>
</feature>
<organism evidence="17 19">
    <name type="scientific">Methanosphaera cuniculi</name>
    <dbReference type="NCBI Taxonomy" id="1077256"/>
    <lineage>
        <taxon>Archaea</taxon>
        <taxon>Methanobacteriati</taxon>
        <taxon>Methanobacteriota</taxon>
        <taxon>Methanomada group</taxon>
        <taxon>Methanobacteria</taxon>
        <taxon>Methanobacteriales</taxon>
        <taxon>Methanobacteriaceae</taxon>
        <taxon>Methanosphaera</taxon>
    </lineage>
</organism>
<evidence type="ECO:0000256" key="14">
    <source>
        <dbReference type="PIRSR" id="PIRSR001415-5"/>
    </source>
</evidence>
<feature type="binding site" evidence="12">
    <location>
        <position position="313"/>
    </location>
    <ligand>
        <name>5-aminolevulinate</name>
        <dbReference type="ChEBI" id="CHEBI:356416"/>
        <label>2</label>
    </ligand>
</feature>
<dbReference type="PANTHER" id="PTHR11458:SF0">
    <property type="entry name" value="DELTA-AMINOLEVULINIC ACID DEHYDRATASE"/>
    <property type="match status" value="1"/>
</dbReference>
<evidence type="ECO:0000313" key="19">
    <source>
        <dbReference type="Proteomes" id="UP000217528"/>
    </source>
</evidence>
<keyword evidence="8 15" id="KW-0456">Lyase</keyword>
<feature type="binding site" evidence="12">
    <location>
        <position position="275"/>
    </location>
    <ligand>
        <name>5-aminolevulinate</name>
        <dbReference type="ChEBI" id="CHEBI:356416"/>
        <label>2</label>
    </ligand>
</feature>
<dbReference type="InterPro" id="IPR001731">
    <property type="entry name" value="ALAD"/>
</dbReference>
<dbReference type="InterPro" id="IPR030656">
    <property type="entry name" value="ALAD_AS"/>
</dbReference>
<dbReference type="PANTHER" id="PTHR11458">
    <property type="entry name" value="DELTA-AMINOLEVULINIC ACID DEHYDRATASE"/>
    <property type="match status" value="1"/>
</dbReference>
<keyword evidence="6 14" id="KW-0460">Magnesium</keyword>
<proteinExistence type="inferred from homology"/>
<evidence type="ECO:0000313" key="20">
    <source>
        <dbReference type="Proteomes" id="UP000246004"/>
    </source>
</evidence>
<evidence type="ECO:0000256" key="15">
    <source>
        <dbReference type="RuleBase" id="RU000515"/>
    </source>
</evidence>
<comment type="caution">
    <text evidence="17">The sequence shown here is derived from an EMBL/GenBank/DDBJ whole genome shotgun (WGS) entry which is preliminary data.</text>
</comment>
<feature type="binding site" evidence="12">
    <location>
        <position position="206"/>
    </location>
    <ligand>
        <name>5-aminolevulinate</name>
        <dbReference type="ChEBI" id="CHEBI:356416"/>
        <label>1</label>
    </ligand>
</feature>
<evidence type="ECO:0000256" key="9">
    <source>
        <dbReference type="ARBA" id="ARBA00023244"/>
    </source>
</evidence>